<proteinExistence type="predicted"/>
<sequence length="164" mass="18898">MSSHPASPPMTGASVVITHRIIPALQGQYEAWLNEIGPLCRTSEGLLDWHVIRPIAGYTDTYSVIIRYQSEHDLKKWMDSPERERLIAKARPLLQDVDRYYIYSRLDFLFELPSQPVPMHPVCWKQFLLTWSACLCMDSAFAERTERAAEPHSGYVCGQRDCRV</sequence>
<reference evidence="2" key="1">
    <citation type="journal article" date="2019" name="Int. J. Syst. Evol. Microbiol.">
        <title>The Global Catalogue of Microorganisms (GCM) 10K type strain sequencing project: providing services to taxonomists for standard genome sequencing and annotation.</title>
        <authorList>
            <consortium name="The Broad Institute Genomics Platform"/>
            <consortium name="The Broad Institute Genome Sequencing Center for Infectious Disease"/>
            <person name="Wu L."/>
            <person name="Ma J."/>
        </authorList>
    </citation>
    <scope>NUCLEOTIDE SEQUENCE [LARGE SCALE GENOMIC DNA]</scope>
    <source>
        <strain evidence="2">VKM B-3159</strain>
    </source>
</reference>
<evidence type="ECO:0008006" key="3">
    <source>
        <dbReference type="Google" id="ProtNLM"/>
    </source>
</evidence>
<evidence type="ECO:0000313" key="2">
    <source>
        <dbReference type="Proteomes" id="UP001225906"/>
    </source>
</evidence>
<protein>
    <recommendedName>
        <fullName evidence="3">Antibiotic biosynthesis monooxygenase</fullName>
    </recommendedName>
</protein>
<gene>
    <name evidence="1" type="ORF">Q9291_00220</name>
</gene>
<dbReference type="Proteomes" id="UP001225906">
    <property type="component" value="Unassembled WGS sequence"/>
</dbReference>
<keyword evidence="2" id="KW-1185">Reference proteome</keyword>
<dbReference type="EMBL" id="JAVCAP010000001">
    <property type="protein sequence ID" value="MDP8566258.1"/>
    <property type="molecule type" value="Genomic_DNA"/>
</dbReference>
<name>A0ABT9JNT5_9PROT</name>
<dbReference type="PANTHER" id="PTHR40057">
    <property type="entry name" value="SLR1162 PROTEIN"/>
    <property type="match status" value="1"/>
</dbReference>
<dbReference type="InterPro" id="IPR011008">
    <property type="entry name" value="Dimeric_a/b-barrel"/>
</dbReference>
<dbReference type="RefSeq" id="WP_306387941.1">
    <property type="nucleotide sequence ID" value="NZ_JAVCAP010000001.1"/>
</dbReference>
<dbReference type="Gene3D" id="3.30.70.100">
    <property type="match status" value="1"/>
</dbReference>
<dbReference type="InterPro" id="IPR038762">
    <property type="entry name" value="ABM_predict"/>
</dbReference>
<dbReference type="PANTHER" id="PTHR40057:SF1">
    <property type="entry name" value="SLR1162 PROTEIN"/>
    <property type="match status" value="1"/>
</dbReference>
<dbReference type="SUPFAM" id="SSF54909">
    <property type="entry name" value="Dimeric alpha+beta barrel"/>
    <property type="match status" value="1"/>
</dbReference>
<comment type="caution">
    <text evidence="1">The sequence shown here is derived from an EMBL/GenBank/DDBJ whole genome shotgun (WGS) entry which is preliminary data.</text>
</comment>
<evidence type="ECO:0000313" key="1">
    <source>
        <dbReference type="EMBL" id="MDP8566258.1"/>
    </source>
</evidence>
<organism evidence="1 2">
    <name type="scientific">Methylophilus aquaticus</name>
    <dbReference type="NCBI Taxonomy" id="1971610"/>
    <lineage>
        <taxon>Bacteria</taxon>
        <taxon>Pseudomonadati</taxon>
        <taxon>Pseudomonadota</taxon>
        <taxon>Betaproteobacteria</taxon>
        <taxon>Nitrosomonadales</taxon>
        <taxon>Methylophilaceae</taxon>
        <taxon>Methylophilus</taxon>
    </lineage>
</organism>
<accession>A0ABT9JNT5</accession>